<sequence>MSGLSILAFVAAFCLVFLFLWCRRGRSPPPTSPRSPKTGPLSVDSPLPLAESTPAPPSAPTIVGELRIQLPAAETPAEPLAPASMSDVNEPHASGAPTPASANTPPTLTTVVLTTPSPNSPSRPTLTGIQDFKLAVYQLCKASGFEEYTFTQDEILAQMTLNRVELPITMRLMKLDKFLRCAFQLEHAHHVVLLIHADSCDIYVPPVTMKSLATSVAGIIQGDMMTFARGSLHTKVLPTKPAMSNAEMMLELGRRREQVANLRGVGPSHSLSHIPVSSSAGSSTPAPNAETSDLASEHQATVARLEADKEKLLAERDALRVRLKEKQNLLEGSRAYVRDLKEQLRREEEERAALAETNVELGGANAALGQANAALGQSNAALGQSNAALGDALRAAQAEVREREREVKEINERLESLKRSVISAAEVRLAPFLAQLWLTDGLYRLLSDYPSHWDR</sequence>
<proteinExistence type="predicted"/>
<name>A0ACB8S4N8_9AGAM</name>
<reference evidence="1" key="1">
    <citation type="submission" date="2021-02" db="EMBL/GenBank/DDBJ databases">
        <authorList>
            <consortium name="DOE Joint Genome Institute"/>
            <person name="Ahrendt S."/>
            <person name="Looney B.P."/>
            <person name="Miyauchi S."/>
            <person name="Morin E."/>
            <person name="Drula E."/>
            <person name="Courty P.E."/>
            <person name="Chicoki N."/>
            <person name="Fauchery L."/>
            <person name="Kohler A."/>
            <person name="Kuo A."/>
            <person name="Labutti K."/>
            <person name="Pangilinan J."/>
            <person name="Lipzen A."/>
            <person name="Riley R."/>
            <person name="Andreopoulos W."/>
            <person name="He G."/>
            <person name="Johnson J."/>
            <person name="Barry K.W."/>
            <person name="Grigoriev I.V."/>
            <person name="Nagy L."/>
            <person name="Hibbett D."/>
            <person name="Henrissat B."/>
            <person name="Matheny P.B."/>
            <person name="Labbe J."/>
            <person name="Martin F."/>
        </authorList>
    </citation>
    <scope>NUCLEOTIDE SEQUENCE</scope>
    <source>
        <strain evidence="1">FP105234-sp</strain>
    </source>
</reference>
<evidence type="ECO:0000313" key="2">
    <source>
        <dbReference type="Proteomes" id="UP000814033"/>
    </source>
</evidence>
<keyword evidence="2" id="KW-1185">Reference proteome</keyword>
<evidence type="ECO:0000313" key="1">
    <source>
        <dbReference type="EMBL" id="KAI0051010.1"/>
    </source>
</evidence>
<reference evidence="1" key="2">
    <citation type="journal article" date="2022" name="New Phytol.">
        <title>Evolutionary transition to the ectomycorrhizal habit in the genomes of a hyperdiverse lineage of mushroom-forming fungi.</title>
        <authorList>
            <person name="Looney B."/>
            <person name="Miyauchi S."/>
            <person name="Morin E."/>
            <person name="Drula E."/>
            <person name="Courty P.E."/>
            <person name="Kohler A."/>
            <person name="Kuo A."/>
            <person name="LaButti K."/>
            <person name="Pangilinan J."/>
            <person name="Lipzen A."/>
            <person name="Riley R."/>
            <person name="Andreopoulos W."/>
            <person name="He G."/>
            <person name="Johnson J."/>
            <person name="Nolan M."/>
            <person name="Tritt A."/>
            <person name="Barry K.W."/>
            <person name="Grigoriev I.V."/>
            <person name="Nagy L.G."/>
            <person name="Hibbett D."/>
            <person name="Henrissat B."/>
            <person name="Matheny P.B."/>
            <person name="Labbe J."/>
            <person name="Martin F.M."/>
        </authorList>
    </citation>
    <scope>NUCLEOTIDE SEQUENCE</scope>
    <source>
        <strain evidence="1">FP105234-sp</strain>
    </source>
</reference>
<accession>A0ACB8S4N8</accession>
<comment type="caution">
    <text evidence="1">The sequence shown here is derived from an EMBL/GenBank/DDBJ whole genome shotgun (WGS) entry which is preliminary data.</text>
</comment>
<organism evidence="1 2">
    <name type="scientific">Auriscalpium vulgare</name>
    <dbReference type="NCBI Taxonomy" id="40419"/>
    <lineage>
        <taxon>Eukaryota</taxon>
        <taxon>Fungi</taxon>
        <taxon>Dikarya</taxon>
        <taxon>Basidiomycota</taxon>
        <taxon>Agaricomycotina</taxon>
        <taxon>Agaricomycetes</taxon>
        <taxon>Russulales</taxon>
        <taxon>Auriscalpiaceae</taxon>
        <taxon>Auriscalpium</taxon>
    </lineage>
</organism>
<protein>
    <submittedName>
        <fullName evidence="1">Uncharacterized protein</fullName>
    </submittedName>
</protein>
<gene>
    <name evidence="1" type="ORF">FA95DRAFT_1603096</name>
</gene>
<dbReference type="EMBL" id="MU275856">
    <property type="protein sequence ID" value="KAI0051010.1"/>
    <property type="molecule type" value="Genomic_DNA"/>
</dbReference>
<dbReference type="Proteomes" id="UP000814033">
    <property type="component" value="Unassembled WGS sequence"/>
</dbReference>